<dbReference type="KEGG" id="bxi:BK049_15300"/>
<evidence type="ECO:0000313" key="1">
    <source>
        <dbReference type="EMBL" id="AOZ89936.1"/>
    </source>
</evidence>
<evidence type="ECO:0008006" key="3">
    <source>
        <dbReference type="Google" id="ProtNLM"/>
    </source>
</evidence>
<protein>
    <recommendedName>
        <fullName evidence="3">YxiJ-like protein</fullName>
    </recommendedName>
</protein>
<reference evidence="1 2" key="1">
    <citation type="submission" date="2016-10" db="EMBL/GenBank/DDBJ databases">
        <title>Whole genome sequence of hyper active fibrinolysis bacterium Bacillus pumilus strain VV3 isolated from fermented rice.</title>
        <authorList>
            <person name="Mariadas V.A."/>
            <person name="Vijayaraghavan P."/>
            <person name="Dhandapani V."/>
        </authorList>
    </citation>
    <scope>NUCLEOTIDE SEQUENCE [LARGE SCALE GENOMIC DNA]</scope>
    <source>
        <strain evidence="1 2">VV3</strain>
    </source>
</reference>
<dbReference type="Pfam" id="PF14176">
    <property type="entry name" value="YxiJ"/>
    <property type="match status" value="1"/>
</dbReference>
<name>A0AAC9IJN4_9BACI</name>
<dbReference type="Proteomes" id="UP000177709">
    <property type="component" value="Chromosome"/>
</dbReference>
<dbReference type="EMBL" id="CP017786">
    <property type="protein sequence ID" value="AOZ89936.1"/>
    <property type="molecule type" value="Genomic_DNA"/>
</dbReference>
<evidence type="ECO:0000313" key="2">
    <source>
        <dbReference type="Proteomes" id="UP000177709"/>
    </source>
</evidence>
<sequence>MKISGDKQGLFDELKKRYQYLLDSSYPDDIVSFEEETGICSGDVYMFFTLVAGSLSLVIDHKRIPKKQLNVLRQSFEEQYPQIKTYQHILTSYPLLHSYIQYHEETRKRIIALIQ</sequence>
<proteinExistence type="predicted"/>
<accession>A0AAC9IJN4</accession>
<dbReference type="RefSeq" id="WP_071168883.1">
    <property type="nucleotide sequence ID" value="NZ_CP017786.1"/>
</dbReference>
<dbReference type="InterPro" id="IPR025551">
    <property type="entry name" value="WapI/YxiJ-like"/>
</dbReference>
<dbReference type="AlphaFoldDB" id="A0AAC9IJN4"/>
<gene>
    <name evidence="1" type="ORF">BK049_15300</name>
</gene>
<organism evidence="1 2">
    <name type="scientific">Bacillus xiamenensis</name>
    <dbReference type="NCBI Taxonomy" id="1178537"/>
    <lineage>
        <taxon>Bacteria</taxon>
        <taxon>Bacillati</taxon>
        <taxon>Bacillota</taxon>
        <taxon>Bacilli</taxon>
        <taxon>Bacillales</taxon>
        <taxon>Bacillaceae</taxon>
        <taxon>Bacillus</taxon>
    </lineage>
</organism>